<keyword evidence="2" id="KW-0238">DNA-binding</keyword>
<dbReference type="Gene3D" id="1.10.10.10">
    <property type="entry name" value="Winged helix-like DNA-binding domain superfamily/Winged helix DNA-binding domain"/>
    <property type="match status" value="1"/>
</dbReference>
<protein>
    <submittedName>
        <fullName evidence="5">FadR family transcriptional regulator</fullName>
    </submittedName>
</protein>
<comment type="caution">
    <text evidence="5">The sequence shown here is derived from an EMBL/GenBank/DDBJ whole genome shotgun (WGS) entry which is preliminary data.</text>
</comment>
<dbReference type="AlphaFoldDB" id="A0A927IU76"/>
<sequence>MDRSGGRARHSGDLIAALSGRSLARNLHSDVLWTLGYAIVSGEYKEGSILPSDSDLLERFGVSRTVLREALKTLAAKGMIEARARIGTRVLPRNRWNLFDADVLAWHFEMGPDVDFLRSLAEVRIGIEIEAAALAAERASPEQIEMLRACVQRMAGAETPEDFARHDLDFHKIVAAASGNPFMASISALVEMALTAAFTISSPVNDPVALESTVRTHGAIAAAIGAGKPDDARAAMKVAIADGFARAAGRMEQGG</sequence>
<dbReference type="PANTHER" id="PTHR43537">
    <property type="entry name" value="TRANSCRIPTIONAL REGULATOR, GNTR FAMILY"/>
    <property type="match status" value="1"/>
</dbReference>
<reference evidence="5" key="1">
    <citation type="submission" date="2020-09" db="EMBL/GenBank/DDBJ databases">
        <title>Genome seq and assembly of Devosia sp.</title>
        <authorList>
            <person name="Chhetri G."/>
        </authorList>
    </citation>
    <scope>NUCLEOTIDE SEQUENCE</scope>
    <source>
        <strain evidence="5">PTR5</strain>
    </source>
</reference>
<dbReference type="EMBL" id="JACYFU010000003">
    <property type="protein sequence ID" value="MBD8066573.1"/>
    <property type="molecule type" value="Genomic_DNA"/>
</dbReference>
<dbReference type="Proteomes" id="UP000654108">
    <property type="component" value="Unassembled WGS sequence"/>
</dbReference>
<dbReference type="Pfam" id="PF07729">
    <property type="entry name" value="FCD"/>
    <property type="match status" value="1"/>
</dbReference>
<keyword evidence="3" id="KW-0804">Transcription</keyword>
<dbReference type="SMART" id="SM00345">
    <property type="entry name" value="HTH_GNTR"/>
    <property type="match status" value="1"/>
</dbReference>
<dbReference type="Pfam" id="PF00392">
    <property type="entry name" value="GntR"/>
    <property type="match status" value="1"/>
</dbReference>
<evidence type="ECO:0000313" key="5">
    <source>
        <dbReference type="EMBL" id="MBD8066573.1"/>
    </source>
</evidence>
<dbReference type="InterPro" id="IPR036390">
    <property type="entry name" value="WH_DNA-bd_sf"/>
</dbReference>
<proteinExistence type="predicted"/>
<gene>
    <name evidence="5" type="ORF">IC608_13945</name>
</gene>
<organism evidence="5 6">
    <name type="scientific">Devosia oryzisoli</name>
    <dbReference type="NCBI Taxonomy" id="2774138"/>
    <lineage>
        <taxon>Bacteria</taxon>
        <taxon>Pseudomonadati</taxon>
        <taxon>Pseudomonadota</taxon>
        <taxon>Alphaproteobacteria</taxon>
        <taxon>Hyphomicrobiales</taxon>
        <taxon>Devosiaceae</taxon>
        <taxon>Devosia</taxon>
    </lineage>
</organism>
<evidence type="ECO:0000259" key="4">
    <source>
        <dbReference type="PROSITE" id="PS50949"/>
    </source>
</evidence>
<evidence type="ECO:0000256" key="3">
    <source>
        <dbReference type="ARBA" id="ARBA00023163"/>
    </source>
</evidence>
<dbReference type="SUPFAM" id="SSF48008">
    <property type="entry name" value="GntR ligand-binding domain-like"/>
    <property type="match status" value="1"/>
</dbReference>
<dbReference type="PANTHER" id="PTHR43537:SF44">
    <property type="entry name" value="GNTR FAMILY REGULATORY PROTEIN"/>
    <property type="match status" value="1"/>
</dbReference>
<evidence type="ECO:0000313" key="6">
    <source>
        <dbReference type="Proteomes" id="UP000654108"/>
    </source>
</evidence>
<dbReference type="InterPro" id="IPR008920">
    <property type="entry name" value="TF_FadR/GntR_C"/>
</dbReference>
<dbReference type="SMART" id="SM00895">
    <property type="entry name" value="FCD"/>
    <property type="match status" value="1"/>
</dbReference>
<accession>A0A927IU76</accession>
<dbReference type="Gene3D" id="1.20.120.530">
    <property type="entry name" value="GntR ligand-binding domain-like"/>
    <property type="match status" value="1"/>
</dbReference>
<evidence type="ECO:0000256" key="1">
    <source>
        <dbReference type="ARBA" id="ARBA00023015"/>
    </source>
</evidence>
<evidence type="ECO:0000256" key="2">
    <source>
        <dbReference type="ARBA" id="ARBA00023125"/>
    </source>
</evidence>
<dbReference type="SUPFAM" id="SSF46785">
    <property type="entry name" value="Winged helix' DNA-binding domain"/>
    <property type="match status" value="1"/>
</dbReference>
<dbReference type="InterPro" id="IPR000524">
    <property type="entry name" value="Tscrpt_reg_HTH_GntR"/>
</dbReference>
<dbReference type="InterPro" id="IPR011711">
    <property type="entry name" value="GntR_C"/>
</dbReference>
<keyword evidence="1" id="KW-0805">Transcription regulation</keyword>
<keyword evidence="6" id="KW-1185">Reference proteome</keyword>
<name>A0A927IU76_9HYPH</name>
<dbReference type="PRINTS" id="PR00035">
    <property type="entry name" value="HTHGNTR"/>
</dbReference>
<dbReference type="PROSITE" id="PS50949">
    <property type="entry name" value="HTH_GNTR"/>
    <property type="match status" value="1"/>
</dbReference>
<feature type="domain" description="HTH gntR-type" evidence="4">
    <location>
        <begin position="25"/>
        <end position="93"/>
    </location>
</feature>
<dbReference type="RefSeq" id="WP_191776672.1">
    <property type="nucleotide sequence ID" value="NZ_JACYFU010000003.1"/>
</dbReference>
<dbReference type="GO" id="GO:0003677">
    <property type="term" value="F:DNA binding"/>
    <property type="evidence" value="ECO:0007669"/>
    <property type="project" value="UniProtKB-KW"/>
</dbReference>
<dbReference type="GO" id="GO:0003700">
    <property type="term" value="F:DNA-binding transcription factor activity"/>
    <property type="evidence" value="ECO:0007669"/>
    <property type="project" value="InterPro"/>
</dbReference>
<dbReference type="InterPro" id="IPR036388">
    <property type="entry name" value="WH-like_DNA-bd_sf"/>
</dbReference>
<dbReference type="CDD" id="cd07377">
    <property type="entry name" value="WHTH_GntR"/>
    <property type="match status" value="1"/>
</dbReference>